<dbReference type="PANTHER" id="PTHR12411">
    <property type="entry name" value="CYSTEINE PROTEASE FAMILY C1-RELATED"/>
    <property type="match status" value="1"/>
</dbReference>
<sequence>MEAKKHNTYLSLYCLIFMTSKVIMSSSTIIFMFILFIMTAVVSSSSPNTTIETALKDRYKKWLGQYGNLRPSNMRNMDLKSRFEIYKHNVQFIDKFNSENHSFTLIDNQFADMTNEEFKATYLNHEITENPTQYCEKVIFDISQEKTPPENLDWRKKGVVTSVKSQGSCGSCWAFATVATVESLTFQKTNQLLNLFAQQLVDCDDGSYGCYGGYKQKAFEYVRKYGLATSEDYPYKEENGTCKLNFQKAATIDGCKSVEPGSEVQLLYAVAKRPVAVSIDFDLIKPAYRFYHRGIYSACSTCGKQELDHDVVVVGYGIDGSSKYWIIKNSHGEDWGEDGYMMMERNVCDGQGACGITQEPSYPI</sequence>
<dbReference type="SUPFAM" id="SSF54001">
    <property type="entry name" value="Cysteine proteinases"/>
    <property type="match status" value="1"/>
</dbReference>
<name>A0A0K9NUS9_ZOSMR</name>
<keyword evidence="3" id="KW-1015">Disulfide bond</keyword>
<dbReference type="CDD" id="cd02248">
    <property type="entry name" value="Peptidase_C1A"/>
    <property type="match status" value="1"/>
</dbReference>
<dbReference type="GO" id="GO:0051603">
    <property type="term" value="P:proteolysis involved in protein catabolic process"/>
    <property type="evidence" value="ECO:0000318"/>
    <property type="project" value="GO_Central"/>
</dbReference>
<evidence type="ECO:0000256" key="3">
    <source>
        <dbReference type="ARBA" id="ARBA00023157"/>
    </source>
</evidence>
<keyword evidence="2" id="KW-0865">Zymogen</keyword>
<proteinExistence type="inferred from homology"/>
<dbReference type="PRINTS" id="PR00705">
    <property type="entry name" value="PAPAIN"/>
</dbReference>
<dbReference type="Proteomes" id="UP000036987">
    <property type="component" value="Unassembled WGS sequence"/>
</dbReference>
<dbReference type="InterPro" id="IPR013128">
    <property type="entry name" value="Peptidase_C1A"/>
</dbReference>
<comment type="similarity">
    <text evidence="1">Belongs to the peptidase C1 family.</text>
</comment>
<evidence type="ECO:0000313" key="8">
    <source>
        <dbReference type="Proteomes" id="UP000036987"/>
    </source>
</evidence>
<evidence type="ECO:0000259" key="5">
    <source>
        <dbReference type="SMART" id="SM00645"/>
    </source>
</evidence>
<dbReference type="EMBL" id="LFYR01001610">
    <property type="protein sequence ID" value="KMZ60541.1"/>
    <property type="molecule type" value="Genomic_DNA"/>
</dbReference>
<dbReference type="FunFam" id="3.90.70.10:FF:000204">
    <property type="entry name" value="Papain"/>
    <property type="match status" value="1"/>
</dbReference>
<dbReference type="GO" id="GO:0004197">
    <property type="term" value="F:cysteine-type endopeptidase activity"/>
    <property type="evidence" value="ECO:0000318"/>
    <property type="project" value="GO_Central"/>
</dbReference>
<dbReference type="SMART" id="SM00848">
    <property type="entry name" value="Inhibitor_I29"/>
    <property type="match status" value="1"/>
</dbReference>
<gene>
    <name evidence="7" type="ORF">ZOSMA_591G00010</name>
</gene>
<dbReference type="Pfam" id="PF00112">
    <property type="entry name" value="Peptidase_C1"/>
    <property type="match status" value="1"/>
</dbReference>
<dbReference type="Pfam" id="PF08246">
    <property type="entry name" value="Inhibitor_I29"/>
    <property type="match status" value="1"/>
</dbReference>
<keyword evidence="8" id="KW-1185">Reference proteome</keyword>
<dbReference type="PROSITE" id="PS00139">
    <property type="entry name" value="THIOL_PROTEASE_CYS"/>
    <property type="match status" value="1"/>
</dbReference>
<keyword evidence="4" id="KW-0472">Membrane</keyword>
<dbReference type="InterPro" id="IPR038765">
    <property type="entry name" value="Papain-like_cys_pep_sf"/>
</dbReference>
<comment type="caution">
    <text evidence="7">The sequence shown here is derived from an EMBL/GenBank/DDBJ whole genome shotgun (WGS) entry which is preliminary data.</text>
</comment>
<evidence type="ECO:0000256" key="2">
    <source>
        <dbReference type="ARBA" id="ARBA00023145"/>
    </source>
</evidence>
<dbReference type="OMA" id="GCANVES"/>
<protein>
    <submittedName>
        <fullName evidence="7">Cysteine proteinase</fullName>
    </submittedName>
</protein>
<dbReference type="AlphaFoldDB" id="A0A0K9NUS9"/>
<dbReference type="GO" id="GO:0005764">
    <property type="term" value="C:lysosome"/>
    <property type="evidence" value="ECO:0000318"/>
    <property type="project" value="GO_Central"/>
</dbReference>
<dbReference type="InterPro" id="IPR039417">
    <property type="entry name" value="Peptidase_C1A_papain-like"/>
</dbReference>
<reference evidence="8" key="1">
    <citation type="journal article" date="2016" name="Nature">
        <title>The genome of the seagrass Zostera marina reveals angiosperm adaptation to the sea.</title>
        <authorList>
            <person name="Olsen J.L."/>
            <person name="Rouze P."/>
            <person name="Verhelst B."/>
            <person name="Lin Y.-C."/>
            <person name="Bayer T."/>
            <person name="Collen J."/>
            <person name="Dattolo E."/>
            <person name="De Paoli E."/>
            <person name="Dittami S."/>
            <person name="Maumus F."/>
            <person name="Michel G."/>
            <person name="Kersting A."/>
            <person name="Lauritano C."/>
            <person name="Lohaus R."/>
            <person name="Toepel M."/>
            <person name="Tonon T."/>
            <person name="Vanneste K."/>
            <person name="Amirebrahimi M."/>
            <person name="Brakel J."/>
            <person name="Bostroem C."/>
            <person name="Chovatia M."/>
            <person name="Grimwood J."/>
            <person name="Jenkins J.W."/>
            <person name="Jueterbock A."/>
            <person name="Mraz A."/>
            <person name="Stam W.T."/>
            <person name="Tice H."/>
            <person name="Bornberg-Bauer E."/>
            <person name="Green P.J."/>
            <person name="Pearson G.A."/>
            <person name="Procaccini G."/>
            <person name="Duarte C.M."/>
            <person name="Schmutz J."/>
            <person name="Reusch T.B.H."/>
            <person name="Van de Peer Y."/>
        </authorList>
    </citation>
    <scope>NUCLEOTIDE SEQUENCE [LARGE SCALE GENOMIC DNA]</scope>
    <source>
        <strain evidence="8">cv. Finnish</strain>
    </source>
</reference>
<evidence type="ECO:0000256" key="4">
    <source>
        <dbReference type="SAM" id="Phobius"/>
    </source>
</evidence>
<dbReference type="InterPro" id="IPR013201">
    <property type="entry name" value="Prot_inhib_I29"/>
</dbReference>
<feature type="transmembrane region" description="Helical" evidence="4">
    <location>
        <begin position="12"/>
        <end position="38"/>
    </location>
</feature>
<feature type="domain" description="Peptidase C1A papain C-terminal" evidence="5">
    <location>
        <begin position="148"/>
        <end position="364"/>
    </location>
</feature>
<dbReference type="Gene3D" id="3.90.70.10">
    <property type="entry name" value="Cysteine proteinases"/>
    <property type="match status" value="1"/>
</dbReference>
<dbReference type="SMART" id="SM00645">
    <property type="entry name" value="Pept_C1"/>
    <property type="match status" value="1"/>
</dbReference>
<keyword evidence="4" id="KW-1133">Transmembrane helix</keyword>
<dbReference type="InterPro" id="IPR000169">
    <property type="entry name" value="Pept_cys_AS"/>
</dbReference>
<keyword evidence="4" id="KW-0812">Transmembrane</keyword>
<dbReference type="OrthoDB" id="1386372at2759"/>
<dbReference type="InterPro" id="IPR000668">
    <property type="entry name" value="Peptidase_C1A_C"/>
</dbReference>
<dbReference type="STRING" id="29655.A0A0K9NUS9"/>
<dbReference type="GO" id="GO:0005615">
    <property type="term" value="C:extracellular space"/>
    <property type="evidence" value="ECO:0000318"/>
    <property type="project" value="GO_Central"/>
</dbReference>
<organism evidence="7 8">
    <name type="scientific">Zostera marina</name>
    <name type="common">Eelgrass</name>
    <dbReference type="NCBI Taxonomy" id="29655"/>
    <lineage>
        <taxon>Eukaryota</taxon>
        <taxon>Viridiplantae</taxon>
        <taxon>Streptophyta</taxon>
        <taxon>Embryophyta</taxon>
        <taxon>Tracheophyta</taxon>
        <taxon>Spermatophyta</taxon>
        <taxon>Magnoliopsida</taxon>
        <taxon>Liliopsida</taxon>
        <taxon>Zosteraceae</taxon>
        <taxon>Zostera</taxon>
    </lineage>
</organism>
<evidence type="ECO:0000313" key="7">
    <source>
        <dbReference type="EMBL" id="KMZ60541.1"/>
    </source>
</evidence>
<evidence type="ECO:0000256" key="1">
    <source>
        <dbReference type="ARBA" id="ARBA00008455"/>
    </source>
</evidence>
<evidence type="ECO:0000259" key="6">
    <source>
        <dbReference type="SMART" id="SM00848"/>
    </source>
</evidence>
<feature type="domain" description="Cathepsin propeptide inhibitor" evidence="6">
    <location>
        <begin position="59"/>
        <end position="118"/>
    </location>
</feature>
<accession>A0A0K9NUS9</accession>